<dbReference type="PANTHER" id="PTHR10010">
    <property type="entry name" value="SOLUTE CARRIER FAMILY 34 SODIUM PHOSPHATE , MEMBER 2-RELATED"/>
    <property type="match status" value="1"/>
</dbReference>
<keyword evidence="5 6" id="KW-0472">Membrane</keyword>
<evidence type="ECO:0000256" key="6">
    <source>
        <dbReference type="SAM" id="Phobius"/>
    </source>
</evidence>
<dbReference type="Pfam" id="PF02690">
    <property type="entry name" value="Na_Pi_cotrans"/>
    <property type="match status" value="2"/>
</dbReference>
<dbReference type="NCBIfam" id="NF037997">
    <property type="entry name" value="Na_Pi_symport"/>
    <property type="match status" value="1"/>
</dbReference>
<feature type="transmembrane region" description="Helical" evidence="6">
    <location>
        <begin position="51"/>
        <end position="74"/>
    </location>
</feature>
<dbReference type="PANTHER" id="PTHR10010:SF46">
    <property type="entry name" value="SODIUM-DEPENDENT PHOSPHATE TRANSPORT PROTEIN 2B"/>
    <property type="match status" value="1"/>
</dbReference>
<keyword evidence="4 6" id="KW-1133">Transmembrane helix</keyword>
<feature type="transmembrane region" description="Helical" evidence="6">
    <location>
        <begin position="244"/>
        <end position="263"/>
    </location>
</feature>
<evidence type="ECO:0000256" key="5">
    <source>
        <dbReference type="ARBA" id="ARBA00023136"/>
    </source>
</evidence>
<feature type="transmembrane region" description="Helical" evidence="6">
    <location>
        <begin position="172"/>
        <end position="191"/>
    </location>
</feature>
<feature type="transmembrane region" description="Helical" evidence="6">
    <location>
        <begin position="110"/>
        <end position="129"/>
    </location>
</feature>
<keyword evidence="8" id="KW-1185">Reference proteome</keyword>
<dbReference type="InterPro" id="IPR003841">
    <property type="entry name" value="Na/Pi_transpt"/>
</dbReference>
<feature type="transmembrane region" description="Helical" evidence="6">
    <location>
        <begin position="217"/>
        <end position="235"/>
    </location>
</feature>
<keyword evidence="3 6" id="KW-0812">Transmembrane</keyword>
<comment type="subcellular location">
    <subcellularLocation>
        <location evidence="1">Cell membrane</location>
        <topology evidence="1">Multi-pass membrane protein</topology>
    </subcellularLocation>
</comment>
<name>A0ABX0HC46_9BACT</name>
<feature type="transmembrane region" description="Helical" evidence="6">
    <location>
        <begin position="86"/>
        <end position="104"/>
    </location>
</feature>
<dbReference type="EMBL" id="JAANYN010000005">
    <property type="protein sequence ID" value="NHE58001.1"/>
    <property type="molecule type" value="Genomic_DNA"/>
</dbReference>
<accession>A0ABX0HC46</accession>
<feature type="transmembrane region" description="Helical" evidence="6">
    <location>
        <begin position="283"/>
        <end position="305"/>
    </location>
</feature>
<protein>
    <submittedName>
        <fullName evidence="7">Na/Pi cotransporter family protein</fullName>
    </submittedName>
</protein>
<organism evidence="7 8">
    <name type="scientific">Cyclobacterium plantarum</name>
    <dbReference type="NCBI Taxonomy" id="2716263"/>
    <lineage>
        <taxon>Bacteria</taxon>
        <taxon>Pseudomonadati</taxon>
        <taxon>Bacteroidota</taxon>
        <taxon>Cytophagia</taxon>
        <taxon>Cytophagales</taxon>
        <taxon>Cyclobacteriaceae</taxon>
        <taxon>Cyclobacterium</taxon>
    </lineage>
</organism>
<keyword evidence="2" id="KW-1003">Cell membrane</keyword>
<evidence type="ECO:0000256" key="2">
    <source>
        <dbReference type="ARBA" id="ARBA00022475"/>
    </source>
</evidence>
<evidence type="ECO:0000256" key="3">
    <source>
        <dbReference type="ARBA" id="ARBA00022692"/>
    </source>
</evidence>
<sequence>MEEKFDYWEFLAGIGLFLWGMSQLELAIKELGGASFKNLLHRFTDKSWKGILVGIGITAILQSSSLVTLMVLAFLGGGMISLRNSLGVVLGANLGTTFTAWVVATFGFKISVADFAFPFLAIGVMTYLFMNSRPFLKNTGIFLLGFGLLFLGLDYMKLAIEEYATAVDLSELQSYGLWVFFITGIIITAMIQSSSAMIVIVLSAVNAQVIGTDHALAMVIGANIGTTFTLILGAIDGSADKKRLALGNFAFNFFAGVFCFFWIDQLIDISIHFFNVVDPLMELVILNSLFNLIMILAFFPFLPAIEKWLTKRFRRYVPKGRSRYIKNVPLDVPSVAILAFEKELEWVLKDTLKLVWKIIHKHKRPKKDASVWKKITFQPKDLLQDYQNLKNLEEELYLFAMFLQEKNLSLDEATLLNDLTQTMRSLVIGAKEFKDIVHNLVEMENSEEPFVVDILDRLQGEVKDFLTVFEDYVAMGTADEAIMQSVKAKLKNNYSSLIQLLYTQLKTKKTDVSISTMANVIQQVFSGLELIWGAIGSLHKQEIAPEERL</sequence>
<feature type="transmembrane region" description="Helical" evidence="6">
    <location>
        <begin position="141"/>
        <end position="160"/>
    </location>
</feature>
<evidence type="ECO:0000313" key="8">
    <source>
        <dbReference type="Proteomes" id="UP000649799"/>
    </source>
</evidence>
<dbReference type="RefSeq" id="WP_166147971.1">
    <property type="nucleotide sequence ID" value="NZ_JAANYN010000005.1"/>
</dbReference>
<evidence type="ECO:0000256" key="4">
    <source>
        <dbReference type="ARBA" id="ARBA00022989"/>
    </source>
</evidence>
<reference evidence="7 8" key="1">
    <citation type="submission" date="2020-03" db="EMBL/GenBank/DDBJ databases">
        <title>Cyclobacterium plantarum sp. nov., a marine bacterium isolated from a coastal-marine wetland.</title>
        <authorList>
            <person name="Sanchez-Porro C."/>
            <person name="Ventosa A."/>
            <person name="Amoozegar M."/>
        </authorList>
    </citation>
    <scope>NUCLEOTIDE SEQUENCE [LARGE SCALE GENOMIC DNA]</scope>
    <source>
        <strain evidence="7 8">GBPx2</strain>
    </source>
</reference>
<gene>
    <name evidence="7" type="ORF">G9Q97_14395</name>
</gene>
<evidence type="ECO:0000313" key="7">
    <source>
        <dbReference type="EMBL" id="NHE58001.1"/>
    </source>
</evidence>
<dbReference type="Proteomes" id="UP000649799">
    <property type="component" value="Unassembled WGS sequence"/>
</dbReference>
<evidence type="ECO:0000256" key="1">
    <source>
        <dbReference type="ARBA" id="ARBA00004651"/>
    </source>
</evidence>
<proteinExistence type="predicted"/>
<comment type="caution">
    <text evidence="7">The sequence shown here is derived from an EMBL/GenBank/DDBJ whole genome shotgun (WGS) entry which is preliminary data.</text>
</comment>